<comment type="caution">
    <text evidence="1">The sequence shown here is derived from an EMBL/GenBank/DDBJ whole genome shotgun (WGS) entry which is preliminary data.</text>
</comment>
<evidence type="ECO:0000313" key="1">
    <source>
        <dbReference type="EMBL" id="GFO21220.1"/>
    </source>
</evidence>
<sequence>MSVSIPSGGGSLVIFFEPTLQSSQSTSGDVRLQEKLVISCLLSHLPVVSELYFCLHKRSGMGRLYSDQEEMTEHSVMLTSRVDEFMWLIMLGTLLI</sequence>
<dbReference type="AlphaFoldDB" id="A0AAV4BL24"/>
<proteinExistence type="predicted"/>
<dbReference type="Proteomes" id="UP000735302">
    <property type="component" value="Unassembled WGS sequence"/>
</dbReference>
<name>A0AAV4BL24_9GAST</name>
<accession>A0AAV4BL24</accession>
<organism evidence="1 2">
    <name type="scientific">Plakobranchus ocellatus</name>
    <dbReference type="NCBI Taxonomy" id="259542"/>
    <lineage>
        <taxon>Eukaryota</taxon>
        <taxon>Metazoa</taxon>
        <taxon>Spiralia</taxon>
        <taxon>Lophotrochozoa</taxon>
        <taxon>Mollusca</taxon>
        <taxon>Gastropoda</taxon>
        <taxon>Heterobranchia</taxon>
        <taxon>Euthyneura</taxon>
        <taxon>Panpulmonata</taxon>
        <taxon>Sacoglossa</taxon>
        <taxon>Placobranchoidea</taxon>
        <taxon>Plakobranchidae</taxon>
        <taxon>Plakobranchus</taxon>
    </lineage>
</organism>
<dbReference type="EMBL" id="BLXT01005251">
    <property type="protein sequence ID" value="GFO21220.1"/>
    <property type="molecule type" value="Genomic_DNA"/>
</dbReference>
<keyword evidence="2" id="KW-1185">Reference proteome</keyword>
<evidence type="ECO:0000313" key="2">
    <source>
        <dbReference type="Proteomes" id="UP000735302"/>
    </source>
</evidence>
<protein>
    <submittedName>
        <fullName evidence="1">Uncharacterized protein</fullName>
    </submittedName>
</protein>
<gene>
    <name evidence="1" type="ORF">PoB_004772500</name>
</gene>
<reference evidence="1 2" key="1">
    <citation type="journal article" date="2021" name="Elife">
        <title>Chloroplast acquisition without the gene transfer in kleptoplastic sea slugs, Plakobranchus ocellatus.</title>
        <authorList>
            <person name="Maeda T."/>
            <person name="Takahashi S."/>
            <person name="Yoshida T."/>
            <person name="Shimamura S."/>
            <person name="Takaki Y."/>
            <person name="Nagai Y."/>
            <person name="Toyoda A."/>
            <person name="Suzuki Y."/>
            <person name="Arimoto A."/>
            <person name="Ishii H."/>
            <person name="Satoh N."/>
            <person name="Nishiyama T."/>
            <person name="Hasebe M."/>
            <person name="Maruyama T."/>
            <person name="Minagawa J."/>
            <person name="Obokata J."/>
            <person name="Shigenobu S."/>
        </authorList>
    </citation>
    <scope>NUCLEOTIDE SEQUENCE [LARGE SCALE GENOMIC DNA]</scope>
</reference>